<name>A0A816RWZ2_BRANA</name>
<dbReference type="EMBL" id="HG994365">
    <property type="protein sequence ID" value="CAF2078395.1"/>
    <property type="molecule type" value="Genomic_DNA"/>
</dbReference>
<dbReference type="Proteomes" id="UP001295469">
    <property type="component" value="Chromosome C01"/>
</dbReference>
<proteinExistence type="predicted"/>
<sequence length="39" mass="4307">MGFLRKLNDGQGEDWNSPAMKVNGGEGGRRRTLLSTIML</sequence>
<gene>
    <name evidence="2" type="ORF">DARMORV10_C01P47700.1</name>
</gene>
<dbReference type="AlphaFoldDB" id="A0A816RWZ2"/>
<protein>
    <submittedName>
        <fullName evidence="2">(rape) hypothetical protein</fullName>
    </submittedName>
</protein>
<feature type="region of interest" description="Disordered" evidence="1">
    <location>
        <begin position="1"/>
        <end position="28"/>
    </location>
</feature>
<accession>A0A816RWZ2</accession>
<evidence type="ECO:0000256" key="1">
    <source>
        <dbReference type="SAM" id="MobiDB-lite"/>
    </source>
</evidence>
<reference evidence="2" key="1">
    <citation type="submission" date="2021-01" db="EMBL/GenBank/DDBJ databases">
        <authorList>
            <consortium name="Genoscope - CEA"/>
            <person name="William W."/>
        </authorList>
    </citation>
    <scope>NUCLEOTIDE SEQUENCE</scope>
</reference>
<evidence type="ECO:0000313" key="2">
    <source>
        <dbReference type="EMBL" id="CAF2078395.1"/>
    </source>
</evidence>
<organism evidence="2">
    <name type="scientific">Brassica napus</name>
    <name type="common">Rape</name>
    <dbReference type="NCBI Taxonomy" id="3708"/>
    <lineage>
        <taxon>Eukaryota</taxon>
        <taxon>Viridiplantae</taxon>
        <taxon>Streptophyta</taxon>
        <taxon>Embryophyta</taxon>
        <taxon>Tracheophyta</taxon>
        <taxon>Spermatophyta</taxon>
        <taxon>Magnoliopsida</taxon>
        <taxon>eudicotyledons</taxon>
        <taxon>Gunneridae</taxon>
        <taxon>Pentapetalae</taxon>
        <taxon>rosids</taxon>
        <taxon>malvids</taxon>
        <taxon>Brassicales</taxon>
        <taxon>Brassicaceae</taxon>
        <taxon>Brassiceae</taxon>
        <taxon>Brassica</taxon>
    </lineage>
</organism>